<dbReference type="RefSeq" id="XP_011313210.1">
    <property type="nucleotide sequence ID" value="XM_011314908.1"/>
</dbReference>
<dbReference type="Pfam" id="PF12796">
    <property type="entry name" value="Ank_2"/>
    <property type="match status" value="1"/>
</dbReference>
<dbReference type="InterPro" id="IPR002110">
    <property type="entry name" value="Ankyrin_rpt"/>
</dbReference>
<dbReference type="InterPro" id="IPR036770">
    <property type="entry name" value="Ankyrin_rpt-contain_sf"/>
</dbReference>
<sequence length="331" mass="37001">MTSVDSGVETGNESNDSGQAEGQLLFVSPSTNSVKRGRVQDVKKIPEHNGKQLELVMESNEEITPPKTIVCLPQNSHSLPLNLNSLDKAVQFNFPEYMSDTKLVDNTKDQWCVNRFMPRRLNKLCYRRMKRIPYRNQLRFQKDWERRMRMAAATNNVELVTNLLEKGVSPNNTDCQGRSPLHMASSSGYTDVVKVLLDFGANPNMTDTLGNTPLHLAAVTSKMPIVVLLLKAGTNVLSSDRHGYNPLQLAQTKLRMLQKSGGSELSVVKEEVHKVVEMLMAYLQQQKNVDLQIEALSSFCARLSVSHTTDQVQDDVKNLLASIDSLSLSNN</sequence>
<dbReference type="PROSITE" id="PS50297">
    <property type="entry name" value="ANK_REP_REGION"/>
    <property type="match status" value="2"/>
</dbReference>
<dbReference type="Proteomes" id="UP000694866">
    <property type="component" value="Unplaced"/>
</dbReference>
<keyword evidence="1" id="KW-0677">Repeat</keyword>
<dbReference type="PANTHER" id="PTHR24171">
    <property type="entry name" value="ANKYRIN REPEAT DOMAIN-CONTAINING PROTEIN 39-RELATED"/>
    <property type="match status" value="1"/>
</dbReference>
<dbReference type="GeneID" id="105272691"/>
<evidence type="ECO:0000256" key="4">
    <source>
        <dbReference type="SAM" id="MobiDB-lite"/>
    </source>
</evidence>
<accession>A0A9R1TPD2</accession>
<keyword evidence="2 3" id="KW-0040">ANK repeat</keyword>
<dbReference type="PROSITE" id="PS50088">
    <property type="entry name" value="ANK_REPEAT"/>
    <property type="match status" value="2"/>
</dbReference>
<dbReference type="OrthoDB" id="496981at2759"/>
<reference evidence="6" key="1">
    <citation type="submission" date="2025-08" db="UniProtKB">
        <authorList>
            <consortium name="RefSeq"/>
        </authorList>
    </citation>
    <scope>IDENTIFICATION</scope>
    <source>
        <strain evidence="6">USDA-PBARC FA_bdor</strain>
        <tissue evidence="6">Whole organism</tissue>
    </source>
</reference>
<evidence type="ECO:0000256" key="2">
    <source>
        <dbReference type="ARBA" id="ARBA00023043"/>
    </source>
</evidence>
<feature type="compositionally biased region" description="Polar residues" evidence="4">
    <location>
        <begin position="1"/>
        <end position="20"/>
    </location>
</feature>
<feature type="repeat" description="ANK" evidence="3">
    <location>
        <begin position="176"/>
        <end position="208"/>
    </location>
</feature>
<protein>
    <submittedName>
        <fullName evidence="6">Ankyrin repeat domain-containing protein 54</fullName>
    </submittedName>
</protein>
<evidence type="ECO:0000256" key="3">
    <source>
        <dbReference type="PROSITE-ProRule" id="PRU00023"/>
    </source>
</evidence>
<proteinExistence type="predicted"/>
<feature type="region of interest" description="Disordered" evidence="4">
    <location>
        <begin position="1"/>
        <end position="21"/>
    </location>
</feature>
<dbReference type="SMART" id="SM00248">
    <property type="entry name" value="ANK"/>
    <property type="match status" value="3"/>
</dbReference>
<evidence type="ECO:0000313" key="5">
    <source>
        <dbReference type="Proteomes" id="UP000694866"/>
    </source>
</evidence>
<dbReference type="PANTHER" id="PTHR24171:SF9">
    <property type="entry name" value="ANKYRIN REPEAT DOMAIN-CONTAINING PROTEIN 39"/>
    <property type="match status" value="1"/>
</dbReference>
<dbReference type="SUPFAM" id="SSF48403">
    <property type="entry name" value="Ankyrin repeat"/>
    <property type="match status" value="1"/>
</dbReference>
<gene>
    <name evidence="6" type="primary">LOC105272691</name>
</gene>
<evidence type="ECO:0000313" key="6">
    <source>
        <dbReference type="RefSeq" id="XP_011313210.1"/>
    </source>
</evidence>
<evidence type="ECO:0000256" key="1">
    <source>
        <dbReference type="ARBA" id="ARBA00022737"/>
    </source>
</evidence>
<organism evidence="5 6">
    <name type="scientific">Fopius arisanus</name>
    <dbReference type="NCBI Taxonomy" id="64838"/>
    <lineage>
        <taxon>Eukaryota</taxon>
        <taxon>Metazoa</taxon>
        <taxon>Ecdysozoa</taxon>
        <taxon>Arthropoda</taxon>
        <taxon>Hexapoda</taxon>
        <taxon>Insecta</taxon>
        <taxon>Pterygota</taxon>
        <taxon>Neoptera</taxon>
        <taxon>Endopterygota</taxon>
        <taxon>Hymenoptera</taxon>
        <taxon>Apocrita</taxon>
        <taxon>Ichneumonoidea</taxon>
        <taxon>Braconidae</taxon>
        <taxon>Opiinae</taxon>
        <taxon>Fopius</taxon>
    </lineage>
</organism>
<name>A0A9R1TPD2_9HYME</name>
<dbReference type="Gene3D" id="1.25.40.20">
    <property type="entry name" value="Ankyrin repeat-containing domain"/>
    <property type="match status" value="2"/>
</dbReference>
<dbReference type="KEGG" id="fas:105272691"/>
<feature type="repeat" description="ANK" evidence="3">
    <location>
        <begin position="209"/>
        <end position="241"/>
    </location>
</feature>
<dbReference type="AlphaFoldDB" id="A0A9R1TPD2"/>
<keyword evidence="5" id="KW-1185">Reference proteome</keyword>